<sequence length="370" mass="42268">MEGIRPTQIESKCTTMWLLRVEGDLVRGITRRHDVDASGKFFVREANPCVGDSGTSESEKLEHRTKSEENRREEKRRDKGHWNTEIFEKPINSKIKHARIQPERPHLWSPTPLRAALTSRPRLRSHPFRRCSFSPLPMPRLVRRLLRPTATDCSPLPACSLDPGDFRIVQIASGPRRHRSPQVERADVRQEEPATSPATTRRDTEKPVSASRNKPPRFFAGDSNKQARARERHSLLLLLLRGSHRLDRCQEGMLVAASARFRMPRPQFCAYAEPYERSLSQRQRIVISTDSTPRQRSAGSQLRISQLPPMPYHVQQPGRALVRCRPVKGLTCSFRSPFLPCRVEELNFSCQSTSEPPPNISIHLNLPGPD</sequence>
<gene>
    <name evidence="2" type="ORF">MARPO_0040s0098</name>
</gene>
<evidence type="ECO:0000256" key="1">
    <source>
        <dbReference type="SAM" id="MobiDB-lite"/>
    </source>
</evidence>
<proteinExistence type="predicted"/>
<protein>
    <submittedName>
        <fullName evidence="2">Uncharacterized protein</fullName>
    </submittedName>
</protein>
<feature type="compositionally biased region" description="Basic and acidic residues" evidence="1">
    <location>
        <begin position="181"/>
        <end position="192"/>
    </location>
</feature>
<dbReference type="Proteomes" id="UP000244005">
    <property type="component" value="Unassembled WGS sequence"/>
</dbReference>
<dbReference type="EMBL" id="KZ772712">
    <property type="protein sequence ID" value="PTQ40427.1"/>
    <property type="molecule type" value="Genomic_DNA"/>
</dbReference>
<dbReference type="Gramene" id="Mp2g21160.1">
    <property type="protein sequence ID" value="Mp2g21160.1.cds"/>
    <property type="gene ID" value="Mp2g21160"/>
</dbReference>
<organism evidence="2 3">
    <name type="scientific">Marchantia polymorpha</name>
    <name type="common">Common liverwort</name>
    <name type="synonym">Marchantia aquatica</name>
    <dbReference type="NCBI Taxonomy" id="3197"/>
    <lineage>
        <taxon>Eukaryota</taxon>
        <taxon>Viridiplantae</taxon>
        <taxon>Streptophyta</taxon>
        <taxon>Embryophyta</taxon>
        <taxon>Marchantiophyta</taxon>
        <taxon>Marchantiopsida</taxon>
        <taxon>Marchantiidae</taxon>
        <taxon>Marchantiales</taxon>
        <taxon>Marchantiaceae</taxon>
        <taxon>Marchantia</taxon>
    </lineage>
</organism>
<accession>A0A2R6X2U1</accession>
<reference evidence="3" key="1">
    <citation type="journal article" date="2017" name="Cell">
        <title>Insights into land plant evolution garnered from the Marchantia polymorpha genome.</title>
        <authorList>
            <person name="Bowman J.L."/>
            <person name="Kohchi T."/>
            <person name="Yamato K.T."/>
            <person name="Jenkins J."/>
            <person name="Shu S."/>
            <person name="Ishizaki K."/>
            <person name="Yamaoka S."/>
            <person name="Nishihama R."/>
            <person name="Nakamura Y."/>
            <person name="Berger F."/>
            <person name="Adam C."/>
            <person name="Aki S.S."/>
            <person name="Althoff F."/>
            <person name="Araki T."/>
            <person name="Arteaga-Vazquez M.A."/>
            <person name="Balasubrmanian S."/>
            <person name="Barry K."/>
            <person name="Bauer D."/>
            <person name="Boehm C.R."/>
            <person name="Briginshaw L."/>
            <person name="Caballero-Perez J."/>
            <person name="Catarino B."/>
            <person name="Chen F."/>
            <person name="Chiyoda S."/>
            <person name="Chovatia M."/>
            <person name="Davies K.M."/>
            <person name="Delmans M."/>
            <person name="Demura T."/>
            <person name="Dierschke T."/>
            <person name="Dolan L."/>
            <person name="Dorantes-Acosta A.E."/>
            <person name="Eklund D.M."/>
            <person name="Florent S.N."/>
            <person name="Flores-Sandoval E."/>
            <person name="Fujiyama A."/>
            <person name="Fukuzawa H."/>
            <person name="Galik B."/>
            <person name="Grimanelli D."/>
            <person name="Grimwood J."/>
            <person name="Grossniklaus U."/>
            <person name="Hamada T."/>
            <person name="Haseloff J."/>
            <person name="Hetherington A.J."/>
            <person name="Higo A."/>
            <person name="Hirakawa Y."/>
            <person name="Hundley H.N."/>
            <person name="Ikeda Y."/>
            <person name="Inoue K."/>
            <person name="Inoue S.I."/>
            <person name="Ishida S."/>
            <person name="Jia Q."/>
            <person name="Kakita M."/>
            <person name="Kanazawa T."/>
            <person name="Kawai Y."/>
            <person name="Kawashima T."/>
            <person name="Kennedy M."/>
            <person name="Kinose K."/>
            <person name="Kinoshita T."/>
            <person name="Kohara Y."/>
            <person name="Koide E."/>
            <person name="Komatsu K."/>
            <person name="Kopischke S."/>
            <person name="Kubo M."/>
            <person name="Kyozuka J."/>
            <person name="Lagercrantz U."/>
            <person name="Lin S.S."/>
            <person name="Lindquist E."/>
            <person name="Lipzen A.M."/>
            <person name="Lu C.W."/>
            <person name="De Luna E."/>
            <person name="Martienssen R.A."/>
            <person name="Minamino N."/>
            <person name="Mizutani M."/>
            <person name="Mizutani M."/>
            <person name="Mochizuki N."/>
            <person name="Monte I."/>
            <person name="Mosher R."/>
            <person name="Nagasaki H."/>
            <person name="Nakagami H."/>
            <person name="Naramoto S."/>
            <person name="Nishitani K."/>
            <person name="Ohtani M."/>
            <person name="Okamoto T."/>
            <person name="Okumura M."/>
            <person name="Phillips J."/>
            <person name="Pollak B."/>
            <person name="Reinders A."/>
            <person name="Rovekamp M."/>
            <person name="Sano R."/>
            <person name="Sawa S."/>
            <person name="Schmid M.W."/>
            <person name="Shirakawa M."/>
            <person name="Solano R."/>
            <person name="Spunde A."/>
            <person name="Suetsugu N."/>
            <person name="Sugano S."/>
            <person name="Sugiyama A."/>
            <person name="Sun R."/>
            <person name="Suzuki Y."/>
            <person name="Takenaka M."/>
            <person name="Takezawa D."/>
            <person name="Tomogane H."/>
            <person name="Tsuzuki M."/>
            <person name="Ueda T."/>
            <person name="Umeda M."/>
            <person name="Ward J.M."/>
            <person name="Watanabe Y."/>
            <person name="Yazaki K."/>
            <person name="Yokoyama R."/>
            <person name="Yoshitake Y."/>
            <person name="Yotsui I."/>
            <person name="Zachgo S."/>
            <person name="Schmutz J."/>
        </authorList>
    </citation>
    <scope>NUCLEOTIDE SEQUENCE [LARGE SCALE GENOMIC DNA]</scope>
    <source>
        <strain evidence="3">Tak-1</strain>
    </source>
</reference>
<feature type="compositionally biased region" description="Basic and acidic residues" evidence="1">
    <location>
        <begin position="57"/>
        <end position="79"/>
    </location>
</feature>
<evidence type="ECO:0000313" key="3">
    <source>
        <dbReference type="Proteomes" id="UP000244005"/>
    </source>
</evidence>
<evidence type="ECO:0000313" key="2">
    <source>
        <dbReference type="EMBL" id="PTQ40427.1"/>
    </source>
</evidence>
<keyword evidence="3" id="KW-1185">Reference proteome</keyword>
<feature type="region of interest" description="Disordered" evidence="1">
    <location>
        <begin position="172"/>
        <end position="226"/>
    </location>
</feature>
<feature type="region of interest" description="Disordered" evidence="1">
    <location>
        <begin position="46"/>
        <end position="79"/>
    </location>
</feature>
<dbReference type="AlphaFoldDB" id="A0A2R6X2U1"/>
<name>A0A2R6X2U1_MARPO</name>